<sequence>MVFSSLVFLCVFFPLQMLVYYLAKGIEARNTVLILFSLVFYAWGEPFFIVLLLFMCFVDWAVSQGIYKYRGTGKSKAFLVLGCVIDLGLLAFFKYTVFILTETQSWFGFPSVVPKIALPIGISFYTFQLLSYMVDVYRQEVPAQPKFRRLLLYVSLFHQCIAGPIVRYKDVSEQILCRHVDSEDMRNGINRFVSGLAKKVLLANVCGSIASRTILSGAAADQAANLPTLENASALTLWLGCFAYALQIYLDFSAYSDMAIGMGLMVGFRYKENFNYPYLANSITDFWRRWHMSLSSFFRDYVYIPLGGNRKGKPRQALNLLIVWFLTGMWHGAGWNFILWGLYYFVFLALEKFLIPGLQRLPAFFAHLYTLVVVFFGWVLFYFTDFTQGIVVLKGLFGLNGNPLINLEGRTMVLNYVFFLAVAVLACTPLPRMLYHKITSSTNGAAIALGTVLEYALPVAGLVFSISYLVGDSYNPFLYLQF</sequence>
<comment type="subcellular location">
    <subcellularLocation>
        <location evidence="1">Cell membrane</location>
        <topology evidence="1">Multi-pass membrane protein</topology>
    </subcellularLocation>
</comment>
<feature type="transmembrane region" description="Helical" evidence="8">
    <location>
        <begin position="33"/>
        <end position="57"/>
    </location>
</feature>
<feature type="transmembrane region" description="Helical" evidence="8">
    <location>
        <begin position="363"/>
        <end position="383"/>
    </location>
</feature>
<gene>
    <name evidence="9" type="ORF">H9942_07170</name>
</gene>
<evidence type="ECO:0000256" key="7">
    <source>
        <dbReference type="PIRNR" id="PIRNR016636"/>
    </source>
</evidence>
<proteinExistence type="inferred from homology"/>
<dbReference type="PIRSF" id="PIRSF016636">
    <property type="entry name" value="AlgI_DltB"/>
    <property type="match status" value="1"/>
</dbReference>
<feature type="transmembrane region" description="Helical" evidence="8">
    <location>
        <begin position="413"/>
        <end position="435"/>
    </location>
</feature>
<dbReference type="GO" id="GO:0005886">
    <property type="term" value="C:plasma membrane"/>
    <property type="evidence" value="ECO:0007669"/>
    <property type="project" value="UniProtKB-SubCell"/>
</dbReference>
<organism evidence="9 10">
    <name type="scientific">Candidatus Acutalibacter ornithocaccae</name>
    <dbReference type="NCBI Taxonomy" id="2838416"/>
    <lineage>
        <taxon>Bacteria</taxon>
        <taxon>Bacillati</taxon>
        <taxon>Bacillota</taxon>
        <taxon>Clostridia</taxon>
        <taxon>Eubacteriales</taxon>
        <taxon>Acutalibacteraceae</taxon>
        <taxon>Acutalibacter</taxon>
    </lineage>
</organism>
<comment type="similarity">
    <text evidence="2 7">Belongs to the membrane-bound acyltransferase family.</text>
</comment>
<evidence type="ECO:0000256" key="5">
    <source>
        <dbReference type="ARBA" id="ARBA00022989"/>
    </source>
</evidence>
<accession>A0A9D2LZ64</accession>
<keyword evidence="3 7" id="KW-1003">Cell membrane</keyword>
<dbReference type="PIRSF" id="PIRSF500217">
    <property type="entry name" value="AlgI"/>
    <property type="match status" value="1"/>
</dbReference>
<feature type="transmembrane region" description="Helical" evidence="8">
    <location>
        <begin position="116"/>
        <end position="138"/>
    </location>
</feature>
<keyword evidence="7" id="KW-0012">Acyltransferase</keyword>
<evidence type="ECO:0000256" key="2">
    <source>
        <dbReference type="ARBA" id="ARBA00010323"/>
    </source>
</evidence>
<dbReference type="InterPro" id="IPR028362">
    <property type="entry name" value="AlgI"/>
</dbReference>
<evidence type="ECO:0000256" key="4">
    <source>
        <dbReference type="ARBA" id="ARBA00022692"/>
    </source>
</evidence>
<reference evidence="9" key="2">
    <citation type="submission" date="2021-04" db="EMBL/GenBank/DDBJ databases">
        <authorList>
            <person name="Gilroy R."/>
        </authorList>
    </citation>
    <scope>NUCLEOTIDE SEQUENCE</scope>
    <source>
        <strain evidence="9">ChiBcolR8-3208</strain>
    </source>
</reference>
<dbReference type="Proteomes" id="UP000824214">
    <property type="component" value="Unassembled WGS sequence"/>
</dbReference>
<feature type="transmembrane region" description="Helical" evidence="8">
    <location>
        <begin position="235"/>
        <end position="255"/>
    </location>
</feature>
<evidence type="ECO:0000256" key="1">
    <source>
        <dbReference type="ARBA" id="ARBA00004651"/>
    </source>
</evidence>
<dbReference type="PANTHER" id="PTHR13285">
    <property type="entry name" value="ACYLTRANSFERASE"/>
    <property type="match status" value="1"/>
</dbReference>
<evidence type="ECO:0000256" key="3">
    <source>
        <dbReference type="ARBA" id="ARBA00022475"/>
    </source>
</evidence>
<keyword evidence="7" id="KW-0808">Transferase</keyword>
<evidence type="ECO:0000313" key="9">
    <source>
        <dbReference type="EMBL" id="HJB37831.1"/>
    </source>
</evidence>
<evidence type="ECO:0000256" key="8">
    <source>
        <dbReference type="SAM" id="Phobius"/>
    </source>
</evidence>
<keyword evidence="6 7" id="KW-0472">Membrane</keyword>
<dbReference type="AlphaFoldDB" id="A0A9D2LZ64"/>
<name>A0A9D2LZ64_9FIRM</name>
<keyword evidence="5 8" id="KW-1133">Transmembrane helix</keyword>
<dbReference type="InterPro" id="IPR004299">
    <property type="entry name" value="MBOAT_fam"/>
</dbReference>
<protein>
    <submittedName>
        <fullName evidence="9">MBOAT family protein</fullName>
    </submittedName>
</protein>
<evidence type="ECO:0000313" key="10">
    <source>
        <dbReference type="Proteomes" id="UP000824214"/>
    </source>
</evidence>
<dbReference type="Pfam" id="PF03062">
    <property type="entry name" value="MBOAT"/>
    <property type="match status" value="1"/>
</dbReference>
<dbReference type="EMBL" id="DWXZ01000149">
    <property type="protein sequence ID" value="HJB37831.1"/>
    <property type="molecule type" value="Genomic_DNA"/>
</dbReference>
<dbReference type="InterPro" id="IPR024194">
    <property type="entry name" value="Ac/AlaTfrase_AlgI/DltB"/>
</dbReference>
<dbReference type="InterPro" id="IPR051085">
    <property type="entry name" value="MB_O-acyltransferase"/>
</dbReference>
<evidence type="ECO:0000256" key="6">
    <source>
        <dbReference type="ARBA" id="ARBA00023136"/>
    </source>
</evidence>
<comment type="caution">
    <text evidence="9">The sequence shown here is derived from an EMBL/GenBank/DDBJ whole genome shotgun (WGS) entry which is preliminary data.</text>
</comment>
<feature type="transmembrane region" description="Helical" evidence="8">
    <location>
        <begin position="320"/>
        <end position="343"/>
    </location>
</feature>
<dbReference type="GO" id="GO:0042121">
    <property type="term" value="P:alginic acid biosynthetic process"/>
    <property type="evidence" value="ECO:0007669"/>
    <property type="project" value="InterPro"/>
</dbReference>
<dbReference type="PANTHER" id="PTHR13285:SF18">
    <property type="entry name" value="PROTEIN-CYSTEINE N-PALMITOYLTRANSFERASE RASP"/>
    <property type="match status" value="1"/>
</dbReference>
<feature type="transmembrane region" description="Helical" evidence="8">
    <location>
        <begin position="77"/>
        <end position="96"/>
    </location>
</feature>
<keyword evidence="4 8" id="KW-0812">Transmembrane</keyword>
<reference evidence="9" key="1">
    <citation type="journal article" date="2021" name="PeerJ">
        <title>Extensive microbial diversity within the chicken gut microbiome revealed by metagenomics and culture.</title>
        <authorList>
            <person name="Gilroy R."/>
            <person name="Ravi A."/>
            <person name="Getino M."/>
            <person name="Pursley I."/>
            <person name="Horton D.L."/>
            <person name="Alikhan N.F."/>
            <person name="Baker D."/>
            <person name="Gharbi K."/>
            <person name="Hall N."/>
            <person name="Watson M."/>
            <person name="Adriaenssens E.M."/>
            <person name="Foster-Nyarko E."/>
            <person name="Jarju S."/>
            <person name="Secka A."/>
            <person name="Antonio M."/>
            <person name="Oren A."/>
            <person name="Chaudhuri R.R."/>
            <person name="La Ragione R."/>
            <person name="Hildebrand F."/>
            <person name="Pallen M.J."/>
        </authorList>
    </citation>
    <scope>NUCLEOTIDE SEQUENCE</scope>
    <source>
        <strain evidence="9">ChiBcolR8-3208</strain>
    </source>
</reference>
<dbReference type="GO" id="GO:0016746">
    <property type="term" value="F:acyltransferase activity"/>
    <property type="evidence" value="ECO:0007669"/>
    <property type="project" value="UniProtKB-KW"/>
</dbReference>
<feature type="transmembrane region" description="Helical" evidence="8">
    <location>
        <begin position="447"/>
        <end position="470"/>
    </location>
</feature>